<feature type="region of interest" description="Disordered" evidence="1">
    <location>
        <begin position="15"/>
        <end position="67"/>
    </location>
</feature>
<evidence type="ECO:0000313" key="3">
    <source>
        <dbReference type="Proteomes" id="UP000017836"/>
    </source>
</evidence>
<keyword evidence="3" id="KW-1185">Reference proteome</keyword>
<name>W1P5T8_AMBTC</name>
<reference evidence="3" key="1">
    <citation type="journal article" date="2013" name="Science">
        <title>The Amborella genome and the evolution of flowering plants.</title>
        <authorList>
            <consortium name="Amborella Genome Project"/>
        </authorList>
    </citation>
    <scope>NUCLEOTIDE SEQUENCE [LARGE SCALE GENOMIC DNA]</scope>
</reference>
<dbReference type="HOGENOM" id="CLU_2815784_0_0_1"/>
<dbReference type="AlphaFoldDB" id="W1P5T8"/>
<dbReference type="Gramene" id="ERN05217">
    <property type="protein sequence ID" value="ERN05217"/>
    <property type="gene ID" value="AMTR_s00007p00054200"/>
</dbReference>
<dbReference type="Proteomes" id="UP000017836">
    <property type="component" value="Unassembled WGS sequence"/>
</dbReference>
<sequence>MGIVALSCEHCSQHLNQRRSKQHNQLPNPNAEEQGGADEGSSHGNGIRRKHEGKQYKGIGCRVGARE</sequence>
<proteinExistence type="predicted"/>
<accession>W1P5T8</accession>
<evidence type="ECO:0000313" key="2">
    <source>
        <dbReference type="EMBL" id="ERN05217.1"/>
    </source>
</evidence>
<evidence type="ECO:0000256" key="1">
    <source>
        <dbReference type="SAM" id="MobiDB-lite"/>
    </source>
</evidence>
<organism evidence="2 3">
    <name type="scientific">Amborella trichopoda</name>
    <dbReference type="NCBI Taxonomy" id="13333"/>
    <lineage>
        <taxon>Eukaryota</taxon>
        <taxon>Viridiplantae</taxon>
        <taxon>Streptophyta</taxon>
        <taxon>Embryophyta</taxon>
        <taxon>Tracheophyta</taxon>
        <taxon>Spermatophyta</taxon>
        <taxon>Magnoliopsida</taxon>
        <taxon>Amborellales</taxon>
        <taxon>Amborellaceae</taxon>
        <taxon>Amborella</taxon>
    </lineage>
</organism>
<gene>
    <name evidence="2" type="ORF">AMTR_s00007p00054200</name>
</gene>
<protein>
    <submittedName>
        <fullName evidence="2">Uncharacterized protein</fullName>
    </submittedName>
</protein>
<dbReference type="EMBL" id="KI394011">
    <property type="protein sequence ID" value="ERN05217.1"/>
    <property type="molecule type" value="Genomic_DNA"/>
</dbReference>